<evidence type="ECO:0000313" key="5">
    <source>
        <dbReference type="EMBL" id="KAK1743020.1"/>
    </source>
</evidence>
<dbReference type="InterPro" id="IPR015943">
    <property type="entry name" value="WD40/YVTN_repeat-like_dom_sf"/>
</dbReference>
<feature type="region of interest" description="Disordered" evidence="4">
    <location>
        <begin position="503"/>
        <end position="526"/>
    </location>
</feature>
<dbReference type="AlphaFoldDB" id="A0AAD8YCH4"/>
<evidence type="ECO:0000256" key="2">
    <source>
        <dbReference type="ARBA" id="ARBA00022737"/>
    </source>
</evidence>
<dbReference type="Pfam" id="PF21032">
    <property type="entry name" value="PROPPIN"/>
    <property type="match status" value="1"/>
</dbReference>
<feature type="region of interest" description="Disordered" evidence="4">
    <location>
        <begin position="1"/>
        <end position="181"/>
    </location>
</feature>
<feature type="compositionally biased region" description="Basic and acidic residues" evidence="4">
    <location>
        <begin position="52"/>
        <end position="67"/>
    </location>
</feature>
<dbReference type="SMART" id="SM00320">
    <property type="entry name" value="WD40"/>
    <property type="match status" value="2"/>
</dbReference>
<evidence type="ECO:0000256" key="3">
    <source>
        <dbReference type="ARBA" id="ARBA00025740"/>
    </source>
</evidence>
<organism evidence="5 6">
    <name type="scientific">Skeletonema marinoi</name>
    <dbReference type="NCBI Taxonomy" id="267567"/>
    <lineage>
        <taxon>Eukaryota</taxon>
        <taxon>Sar</taxon>
        <taxon>Stramenopiles</taxon>
        <taxon>Ochrophyta</taxon>
        <taxon>Bacillariophyta</taxon>
        <taxon>Coscinodiscophyceae</taxon>
        <taxon>Thalassiosirophycidae</taxon>
        <taxon>Thalassiosirales</taxon>
        <taxon>Skeletonemataceae</taxon>
        <taxon>Skeletonema</taxon>
        <taxon>Skeletonema marinoi-dohrnii complex</taxon>
    </lineage>
</organism>
<keyword evidence="2" id="KW-0677">Repeat</keyword>
<dbReference type="PANTHER" id="PTHR11227">
    <property type="entry name" value="WD-REPEAT PROTEIN INTERACTING WITH PHOSPHOINOSIDES WIPI -RELATED"/>
    <property type="match status" value="1"/>
</dbReference>
<dbReference type="Pfam" id="PF00400">
    <property type="entry name" value="WD40"/>
    <property type="match status" value="1"/>
</dbReference>
<dbReference type="InterPro" id="IPR036322">
    <property type="entry name" value="WD40_repeat_dom_sf"/>
</dbReference>
<protein>
    <submittedName>
        <fullName evidence="5">Autophagy-related protein ATG18</fullName>
    </submittedName>
</protein>
<dbReference type="SUPFAM" id="SSF50978">
    <property type="entry name" value="WD40 repeat-like"/>
    <property type="match status" value="1"/>
</dbReference>
<feature type="compositionally biased region" description="Polar residues" evidence="4">
    <location>
        <begin position="503"/>
        <end position="524"/>
    </location>
</feature>
<proteinExistence type="inferred from homology"/>
<name>A0AAD8YCH4_9STRA</name>
<feature type="compositionally biased region" description="Polar residues" evidence="4">
    <location>
        <begin position="42"/>
        <end position="51"/>
    </location>
</feature>
<dbReference type="InterPro" id="IPR048720">
    <property type="entry name" value="PROPPIN"/>
</dbReference>
<dbReference type="Proteomes" id="UP001224775">
    <property type="component" value="Unassembled WGS sequence"/>
</dbReference>
<accession>A0AAD8YCH4</accession>
<feature type="compositionally biased region" description="Low complexity" evidence="4">
    <location>
        <begin position="595"/>
        <end position="607"/>
    </location>
</feature>
<dbReference type="GO" id="GO:0005737">
    <property type="term" value="C:cytoplasm"/>
    <property type="evidence" value="ECO:0007669"/>
    <property type="project" value="UniProtKB-ARBA"/>
</dbReference>
<dbReference type="EMBL" id="JATAAI010000010">
    <property type="protein sequence ID" value="KAK1743020.1"/>
    <property type="molecule type" value="Genomic_DNA"/>
</dbReference>
<feature type="region of interest" description="Disordered" evidence="4">
    <location>
        <begin position="631"/>
        <end position="654"/>
    </location>
</feature>
<feature type="region of interest" description="Disordered" evidence="4">
    <location>
        <begin position="594"/>
        <end position="615"/>
    </location>
</feature>
<evidence type="ECO:0000256" key="4">
    <source>
        <dbReference type="SAM" id="MobiDB-lite"/>
    </source>
</evidence>
<reference evidence="5" key="1">
    <citation type="submission" date="2023-06" db="EMBL/GenBank/DDBJ databases">
        <title>Survivors Of The Sea: Transcriptome response of Skeletonema marinoi to long-term dormancy.</title>
        <authorList>
            <person name="Pinder M.I.M."/>
            <person name="Kourtchenko O."/>
            <person name="Robertson E.K."/>
            <person name="Larsson T."/>
            <person name="Maumus F."/>
            <person name="Osuna-Cruz C.M."/>
            <person name="Vancaester E."/>
            <person name="Stenow R."/>
            <person name="Vandepoele K."/>
            <person name="Ploug H."/>
            <person name="Bruchert V."/>
            <person name="Godhe A."/>
            <person name="Topel M."/>
        </authorList>
    </citation>
    <scope>NUCLEOTIDE SEQUENCE</scope>
    <source>
        <strain evidence="5">R05AC</strain>
    </source>
</reference>
<comment type="similarity">
    <text evidence="3">Belongs to the WD repeat PROPPIN family.</text>
</comment>
<gene>
    <name evidence="5" type="ORF">QTG54_006617</name>
</gene>
<dbReference type="InterPro" id="IPR001680">
    <property type="entry name" value="WD40_rpt"/>
</dbReference>
<keyword evidence="6" id="KW-1185">Reference proteome</keyword>
<sequence length="696" mass="74405">MNKSKTTAEDGDSSNSTSSDTNAKEENTTATSNNDDDVMANNKASSAQTTEKSVDTNRDSGAEKLEEGESTTADEQQRPNKSKQSSKPLGSDPIDSDGGDGAANHAEDGNDAVTAKIDKDTSTSSTKESSKSDNESNNNDPTVAKKSSNSHTKMNSNTNSTKESNNKPPIEEDFDSDQYSDKNDTLLTMSFNQDGGCLSIGTASGFRICNVHPFEETFRRNLGFQLPTSNGGGGSGGIARIEMLYRTNLLALTGHHSTASHSQYPPNKVLIYDDHSQCTVGELSFRQKILVTKLRRDRIVVVLRDRVYVYNFSDLSLLDKVHTGDNPAGLIGLSLDNWGVGGGAGGGGENASNVLGGTNSTLGARNGMVLACPSTQRGQVRVELYGLRRTTFVDAHESALGALALSVDGSLLATASERGTVIRLYDTRGVTMGGGRAASAASMNSGSGSTTSVSSSVPLKEFRRGVERATISCLTFSLDSCWLGCASDHGTVHIFQAQDPNSTNIDSTANNNINKSKPRSSSMTGKAMRMLPKLVSSPKKFLMDGEHSYAQVRGVPHPRAISFVPDRERTIAVAGTDDYENGVLLLAEFGHKESNTTTSAATSNTRGGSSGGVEDTEAKRIGYHRFFKKGGAASMHGHGRNSRRNMKSSSKENEDIVEGGAYIDETSSVNLRMNHIRIGDENEDEFVPIDYDMEKK</sequence>
<feature type="compositionally biased region" description="Low complexity" evidence="4">
    <location>
        <begin position="135"/>
        <end position="167"/>
    </location>
</feature>
<keyword evidence="1" id="KW-0853">WD repeat</keyword>
<dbReference type="Gene3D" id="2.130.10.10">
    <property type="entry name" value="YVTN repeat-like/Quinoprotein amine dehydrogenase"/>
    <property type="match status" value="1"/>
</dbReference>
<feature type="compositionally biased region" description="Basic residues" evidence="4">
    <location>
        <begin position="637"/>
        <end position="646"/>
    </location>
</feature>
<evidence type="ECO:0000313" key="6">
    <source>
        <dbReference type="Proteomes" id="UP001224775"/>
    </source>
</evidence>
<comment type="caution">
    <text evidence="5">The sequence shown here is derived from an EMBL/GenBank/DDBJ whole genome shotgun (WGS) entry which is preliminary data.</text>
</comment>
<evidence type="ECO:0000256" key="1">
    <source>
        <dbReference type="ARBA" id="ARBA00022574"/>
    </source>
</evidence>